<dbReference type="InterPro" id="IPR019405">
    <property type="entry name" value="Lactonase_7-beta_prop"/>
</dbReference>
<protein>
    <submittedName>
        <fullName evidence="3">Lactonase family protein</fullName>
    </submittedName>
</protein>
<dbReference type="RefSeq" id="WP_386819691.1">
    <property type="nucleotide sequence ID" value="NZ_JBHUIT010000008.1"/>
</dbReference>
<evidence type="ECO:0000256" key="2">
    <source>
        <dbReference type="ARBA" id="ARBA00022526"/>
    </source>
</evidence>
<dbReference type="InterPro" id="IPR015943">
    <property type="entry name" value="WD40/YVTN_repeat-like_dom_sf"/>
</dbReference>
<dbReference type="SUPFAM" id="SSF51004">
    <property type="entry name" value="C-terminal (heme d1) domain of cytochrome cd1-nitrite reductase"/>
    <property type="match status" value="1"/>
</dbReference>
<keyword evidence="4" id="KW-1185">Reference proteome</keyword>
<dbReference type="InterPro" id="IPR011048">
    <property type="entry name" value="Haem_d1_sf"/>
</dbReference>
<comment type="similarity">
    <text evidence="1">Belongs to the cycloisomerase 2 family.</text>
</comment>
<dbReference type="Proteomes" id="UP001597375">
    <property type="component" value="Unassembled WGS sequence"/>
</dbReference>
<gene>
    <name evidence="3" type="ORF">ACFSSA_07180</name>
</gene>
<evidence type="ECO:0000313" key="4">
    <source>
        <dbReference type="Proteomes" id="UP001597375"/>
    </source>
</evidence>
<evidence type="ECO:0000256" key="1">
    <source>
        <dbReference type="ARBA" id="ARBA00005564"/>
    </source>
</evidence>
<keyword evidence="2" id="KW-0313">Glucose metabolism</keyword>
<organism evidence="3 4">
    <name type="scientific">Luteolibacter algae</name>
    <dbReference type="NCBI Taxonomy" id="454151"/>
    <lineage>
        <taxon>Bacteria</taxon>
        <taxon>Pseudomonadati</taxon>
        <taxon>Verrucomicrobiota</taxon>
        <taxon>Verrucomicrobiia</taxon>
        <taxon>Verrucomicrobiales</taxon>
        <taxon>Verrucomicrobiaceae</taxon>
        <taxon>Luteolibacter</taxon>
    </lineage>
</organism>
<sequence>MKSISALLLSTVFIQAQPVFIGTSADGIYLSDFDATNGVLTAPERIAEYKSPGFLAFHPEKPILYAVGGDNKVAGFTIDDGNTLEFLGEADAGGVNPCHLAIDASGRTVALANYGDGSFTTIRIDADGKPGEIVSLKKISGSGAHPQRQKAAHAHGVYFDNANRFLLAPDLGTDQVLIYKFDPATSKIEENQPSSLKTAPGAGPRHMTFSADEKHAYVLNEINNSILVAEYDAASGSFKEIQTIPTLPDGFTERNTTAEIEVHPGGDFVYASNRGHDSIAVFKRDQESGKLTFVQHAPCGGKIPRHFKIDPSGKWLLCGHQDSDTISVLGIDEKTGKLGEPKNTVKAPRPICLLFR</sequence>
<dbReference type="Gene3D" id="2.130.10.10">
    <property type="entry name" value="YVTN repeat-like/Quinoprotein amine dehydrogenase"/>
    <property type="match status" value="1"/>
</dbReference>
<dbReference type="EMBL" id="JBHUIT010000008">
    <property type="protein sequence ID" value="MFD2256451.1"/>
    <property type="molecule type" value="Genomic_DNA"/>
</dbReference>
<comment type="caution">
    <text evidence="3">The sequence shown here is derived from an EMBL/GenBank/DDBJ whole genome shotgun (WGS) entry which is preliminary data.</text>
</comment>
<dbReference type="InterPro" id="IPR050282">
    <property type="entry name" value="Cycloisomerase_2"/>
</dbReference>
<evidence type="ECO:0000313" key="3">
    <source>
        <dbReference type="EMBL" id="MFD2256451.1"/>
    </source>
</evidence>
<dbReference type="Pfam" id="PF10282">
    <property type="entry name" value="Lactonase"/>
    <property type="match status" value="1"/>
</dbReference>
<name>A0ABW5D6S4_9BACT</name>
<dbReference type="PANTHER" id="PTHR30344">
    <property type="entry name" value="6-PHOSPHOGLUCONOLACTONASE-RELATED"/>
    <property type="match status" value="1"/>
</dbReference>
<proteinExistence type="inferred from homology"/>
<accession>A0ABW5D6S4</accession>
<reference evidence="4" key="1">
    <citation type="journal article" date="2019" name="Int. J. Syst. Evol. Microbiol.">
        <title>The Global Catalogue of Microorganisms (GCM) 10K type strain sequencing project: providing services to taxonomists for standard genome sequencing and annotation.</title>
        <authorList>
            <consortium name="The Broad Institute Genomics Platform"/>
            <consortium name="The Broad Institute Genome Sequencing Center for Infectious Disease"/>
            <person name="Wu L."/>
            <person name="Ma J."/>
        </authorList>
    </citation>
    <scope>NUCLEOTIDE SEQUENCE [LARGE SCALE GENOMIC DNA]</scope>
    <source>
        <strain evidence="4">CGMCC 4.7106</strain>
    </source>
</reference>
<dbReference type="PANTHER" id="PTHR30344:SF1">
    <property type="entry name" value="6-PHOSPHOGLUCONOLACTONASE"/>
    <property type="match status" value="1"/>
</dbReference>
<keyword evidence="2" id="KW-0119">Carbohydrate metabolism</keyword>